<evidence type="ECO:0000256" key="1">
    <source>
        <dbReference type="ARBA" id="ARBA00004906"/>
    </source>
</evidence>
<dbReference type="InterPro" id="IPR001496">
    <property type="entry name" value="SOCS_box"/>
</dbReference>
<evidence type="ECO:0000259" key="7">
    <source>
        <dbReference type="PROSITE" id="PS50001"/>
    </source>
</evidence>
<feature type="domain" description="SH2" evidence="7">
    <location>
        <begin position="38"/>
        <end position="137"/>
    </location>
</feature>
<dbReference type="PANTHER" id="PTHR10155:SF16">
    <property type="entry name" value="SUPPRESSOR OF CYTOKINE SIGNALING 2"/>
    <property type="match status" value="1"/>
</dbReference>
<dbReference type="GeneID" id="118422805"/>
<dbReference type="Proteomes" id="UP000001554">
    <property type="component" value="Chromosome 9"/>
</dbReference>
<name>A0A9J7LQR5_BRAFL</name>
<protein>
    <submittedName>
        <fullName evidence="10">Suppressor of cytokine signaling 2-like</fullName>
    </submittedName>
</protein>
<dbReference type="GO" id="GO:0019221">
    <property type="term" value="P:cytokine-mediated signaling pathway"/>
    <property type="evidence" value="ECO:0000318"/>
    <property type="project" value="GO_Central"/>
</dbReference>
<dbReference type="KEGG" id="bfo:118422805"/>
<evidence type="ECO:0000313" key="9">
    <source>
        <dbReference type="Proteomes" id="UP000001554"/>
    </source>
</evidence>
<sequence>MPRGQEGPTSAESCGDRSSDFDFQRISRTVDKLEASGWYWGPLTGKEAVQALRDREAGTFLVRDSEDSAHLFSVSVKTPLGATSVRIKYTQEGNFKLDSGVKNRCCPEFDCVIKLLDYYMRESSSEKVTKHFWKEPVGRRKIPLILSRPLVRKVPDLQHLCRRVINAHTPDRLVWKLPLPGRLKNFVMDYPFSF</sequence>
<evidence type="ECO:0000256" key="4">
    <source>
        <dbReference type="ARBA" id="ARBA00022786"/>
    </source>
</evidence>
<keyword evidence="4" id="KW-0833">Ubl conjugation pathway</keyword>
<keyword evidence="9" id="KW-1185">Reference proteome</keyword>
<dbReference type="SUPFAM" id="SSF55550">
    <property type="entry name" value="SH2 domain"/>
    <property type="match status" value="1"/>
</dbReference>
<evidence type="ECO:0000256" key="2">
    <source>
        <dbReference type="ARBA" id="ARBA00022604"/>
    </source>
</evidence>
<dbReference type="SMART" id="SM00969">
    <property type="entry name" value="SOCS_box"/>
    <property type="match status" value="1"/>
</dbReference>
<dbReference type="GO" id="GO:0005126">
    <property type="term" value="F:cytokine receptor binding"/>
    <property type="evidence" value="ECO:0000318"/>
    <property type="project" value="GO_Central"/>
</dbReference>
<dbReference type="SUPFAM" id="SSF158235">
    <property type="entry name" value="SOCS box-like"/>
    <property type="match status" value="1"/>
</dbReference>
<organism evidence="9 10">
    <name type="scientific">Branchiostoma floridae</name>
    <name type="common">Florida lancelet</name>
    <name type="synonym">Amphioxus</name>
    <dbReference type="NCBI Taxonomy" id="7739"/>
    <lineage>
        <taxon>Eukaryota</taxon>
        <taxon>Metazoa</taxon>
        <taxon>Chordata</taxon>
        <taxon>Cephalochordata</taxon>
        <taxon>Leptocardii</taxon>
        <taxon>Amphioxiformes</taxon>
        <taxon>Branchiostomatidae</taxon>
        <taxon>Branchiostoma</taxon>
    </lineage>
</organism>
<dbReference type="GO" id="GO:0035556">
    <property type="term" value="P:intracellular signal transduction"/>
    <property type="evidence" value="ECO:0007669"/>
    <property type="project" value="InterPro"/>
</dbReference>
<evidence type="ECO:0000313" key="10">
    <source>
        <dbReference type="RefSeq" id="XP_035686475.1"/>
    </source>
</evidence>
<accession>A0A9J7LQR5</accession>
<evidence type="ECO:0000256" key="5">
    <source>
        <dbReference type="ARBA" id="ARBA00022999"/>
    </source>
</evidence>
<dbReference type="Gene3D" id="3.30.505.10">
    <property type="entry name" value="SH2 domain"/>
    <property type="match status" value="1"/>
</dbReference>
<keyword evidence="3" id="KW-0734">Signal transduction inhibitor</keyword>
<dbReference type="RefSeq" id="XP_035686475.1">
    <property type="nucleotide sequence ID" value="XM_035830582.1"/>
</dbReference>
<dbReference type="OMA" id="NLCYIEG"/>
<reference evidence="10" key="2">
    <citation type="submission" date="2025-08" db="UniProtKB">
        <authorList>
            <consortium name="RefSeq"/>
        </authorList>
    </citation>
    <scope>IDENTIFICATION</scope>
    <source>
        <strain evidence="10">S238N-H82</strain>
        <tissue evidence="10">Testes</tissue>
    </source>
</reference>
<gene>
    <name evidence="10" type="primary">LOC118422805</name>
</gene>
<dbReference type="InterPro" id="IPR036036">
    <property type="entry name" value="SOCS_box-like_dom_sf"/>
</dbReference>
<dbReference type="InterPro" id="IPR036860">
    <property type="entry name" value="SH2_dom_sf"/>
</dbReference>
<proteinExistence type="predicted"/>
<dbReference type="Pfam" id="PF07525">
    <property type="entry name" value="SOCS_box"/>
    <property type="match status" value="1"/>
</dbReference>
<dbReference type="SMART" id="SM00253">
    <property type="entry name" value="SOCS"/>
    <property type="match status" value="1"/>
</dbReference>
<dbReference type="CDD" id="cd03717">
    <property type="entry name" value="SOCS_SOCS_like"/>
    <property type="match status" value="1"/>
</dbReference>
<evidence type="ECO:0000256" key="6">
    <source>
        <dbReference type="PROSITE-ProRule" id="PRU00191"/>
    </source>
</evidence>
<dbReference type="PROSITE" id="PS50225">
    <property type="entry name" value="SOCS"/>
    <property type="match status" value="1"/>
</dbReference>
<dbReference type="OrthoDB" id="6426624at2759"/>
<dbReference type="Gene3D" id="1.10.750.20">
    <property type="entry name" value="SOCS box"/>
    <property type="match status" value="1"/>
</dbReference>
<evidence type="ECO:0000259" key="8">
    <source>
        <dbReference type="PROSITE" id="PS50225"/>
    </source>
</evidence>
<reference evidence="9" key="1">
    <citation type="journal article" date="2020" name="Nat. Ecol. Evol.">
        <title>Deeply conserved synteny resolves early events in vertebrate evolution.</title>
        <authorList>
            <person name="Simakov O."/>
            <person name="Marletaz F."/>
            <person name="Yue J.X."/>
            <person name="O'Connell B."/>
            <person name="Jenkins J."/>
            <person name="Brandt A."/>
            <person name="Calef R."/>
            <person name="Tung C.H."/>
            <person name="Huang T.K."/>
            <person name="Schmutz J."/>
            <person name="Satoh N."/>
            <person name="Yu J.K."/>
            <person name="Putnam N.H."/>
            <person name="Green R.E."/>
            <person name="Rokhsar D.S."/>
        </authorList>
    </citation>
    <scope>NUCLEOTIDE SEQUENCE [LARGE SCALE GENOMIC DNA]</scope>
    <source>
        <strain evidence="9">S238N-H82</strain>
    </source>
</reference>
<dbReference type="Pfam" id="PF00017">
    <property type="entry name" value="SH2"/>
    <property type="match status" value="1"/>
</dbReference>
<keyword evidence="5 6" id="KW-0727">SH2 domain</keyword>
<dbReference type="AlphaFoldDB" id="A0A9J7LQR5"/>
<comment type="pathway">
    <text evidence="1">Protein modification; protein ubiquitination.</text>
</comment>
<dbReference type="PROSITE" id="PS50001">
    <property type="entry name" value="SH2"/>
    <property type="match status" value="1"/>
</dbReference>
<dbReference type="PRINTS" id="PR00401">
    <property type="entry name" value="SH2DOMAIN"/>
</dbReference>
<dbReference type="PANTHER" id="PTHR10155">
    <property type="entry name" value="PHOSPHATIDYLINOSITOL 3-KINASE REGULATORY SUBUNIT"/>
    <property type="match status" value="1"/>
</dbReference>
<feature type="domain" description="SOCS box" evidence="8">
    <location>
        <begin position="145"/>
        <end position="193"/>
    </location>
</feature>
<dbReference type="SMART" id="SM00252">
    <property type="entry name" value="SH2"/>
    <property type="match status" value="1"/>
</dbReference>
<evidence type="ECO:0000256" key="3">
    <source>
        <dbReference type="ARBA" id="ARBA00022700"/>
    </source>
</evidence>
<keyword evidence="2" id="KW-0341">Growth regulation</keyword>
<dbReference type="InterPro" id="IPR000980">
    <property type="entry name" value="SH2"/>
</dbReference>
<dbReference type="GO" id="GO:0046426">
    <property type="term" value="P:negative regulation of receptor signaling pathway via JAK-STAT"/>
    <property type="evidence" value="ECO:0000318"/>
    <property type="project" value="GO_Central"/>
</dbReference>